<dbReference type="RefSeq" id="WP_151653412.1">
    <property type="nucleotide sequence ID" value="NZ_WBVX01000035.1"/>
</dbReference>
<dbReference type="PANTHER" id="PTHR35368:SF1">
    <property type="entry name" value="HYDROPEROXIDE REDUCTASE"/>
    <property type="match status" value="1"/>
</dbReference>
<dbReference type="InterPro" id="IPR036102">
    <property type="entry name" value="OsmC/Ohrsf"/>
</dbReference>
<dbReference type="Proteomes" id="UP000481643">
    <property type="component" value="Unassembled WGS sequence"/>
</dbReference>
<comment type="caution">
    <text evidence="1">The sequence shown here is derived from an EMBL/GenBank/DDBJ whole genome shotgun (WGS) entry which is preliminary data.</text>
</comment>
<evidence type="ECO:0000313" key="2">
    <source>
        <dbReference type="Proteomes" id="UP000481643"/>
    </source>
</evidence>
<accession>A0A6L3YDY0</accession>
<dbReference type="InterPro" id="IPR015946">
    <property type="entry name" value="KH_dom-like_a/b"/>
</dbReference>
<gene>
    <name evidence="1" type="ORF">F9L08_23910</name>
</gene>
<dbReference type="SUPFAM" id="SSF82784">
    <property type="entry name" value="OsmC-like"/>
    <property type="match status" value="1"/>
</dbReference>
<dbReference type="InterPro" id="IPR003718">
    <property type="entry name" value="OsmC/Ohr_fam"/>
</dbReference>
<reference evidence="1 2" key="1">
    <citation type="submission" date="2019-09" db="EMBL/GenBank/DDBJ databases">
        <title>Taxonomic organization of the family Brucellaceae based on a phylogenomic approach.</title>
        <authorList>
            <person name="Leclercq S."/>
            <person name="Cloeckaert A."/>
            <person name="Zygmunt M.S."/>
        </authorList>
    </citation>
    <scope>NUCLEOTIDE SEQUENCE [LARGE SCALE GENOMIC DNA]</scope>
    <source>
        <strain evidence="1 2">WS1830</strain>
    </source>
</reference>
<dbReference type="Gene3D" id="3.30.300.20">
    <property type="match status" value="1"/>
</dbReference>
<sequence>MSENKQLNGVDLKVMAEIGEAGRSNRDATKFTLAVNGTWNGGSKMTATTGAAVMGCQRDDVRAGRFTMVSDEPVPRGSDEGPNPVEYLLQALGTCYTVGIATIAAQRGIELESFRLELEADVDLAAFFEVDPSVAPVVSQIRANVFAESSNASREQLDEWIAAIQQASTLRDRLVCPVEVITKVAN</sequence>
<dbReference type="PANTHER" id="PTHR35368">
    <property type="entry name" value="HYDROPEROXIDE REDUCTASE"/>
    <property type="match status" value="1"/>
</dbReference>
<protein>
    <submittedName>
        <fullName evidence="1">OsmC family protein</fullName>
    </submittedName>
</protein>
<dbReference type="Pfam" id="PF02566">
    <property type="entry name" value="OsmC"/>
    <property type="match status" value="1"/>
</dbReference>
<dbReference type="EMBL" id="WBVX01000035">
    <property type="protein sequence ID" value="KAB2678455.1"/>
    <property type="molecule type" value="Genomic_DNA"/>
</dbReference>
<evidence type="ECO:0000313" key="1">
    <source>
        <dbReference type="EMBL" id="KAB2678455.1"/>
    </source>
</evidence>
<name>A0A6L3YDY0_9HYPH</name>
<proteinExistence type="predicted"/>
<organism evidence="1 2">
    <name type="scientific">Brucella tritici</name>
    <dbReference type="NCBI Taxonomy" id="94626"/>
    <lineage>
        <taxon>Bacteria</taxon>
        <taxon>Pseudomonadati</taxon>
        <taxon>Pseudomonadota</taxon>
        <taxon>Alphaproteobacteria</taxon>
        <taxon>Hyphomicrobiales</taxon>
        <taxon>Brucellaceae</taxon>
        <taxon>Brucella/Ochrobactrum group</taxon>
        <taxon>Brucella</taxon>
    </lineage>
</organism>
<dbReference type="AlphaFoldDB" id="A0A6L3YDY0"/>
<dbReference type="InterPro" id="IPR052924">
    <property type="entry name" value="OsmC/Ohr_hydroprdx_reductase"/>
</dbReference>